<keyword evidence="2" id="KW-1185">Reference proteome</keyword>
<sequence length="563" mass="62984">MYASTTRIPLVSRTSGRSFSICGVVLDRCAAPRARSMRPIRRISVCRYPLPLRVSPRDGSKFDLLLLDLASPRATSAPTRVTSLFAYSHCLYILFYASAVVTETTHSVLEVARHLAGWTEKHAYFPARRHVYGIPWPDDLPTFRWTGLGRGPPRSDPEICDAGLEVWAATGRGIGPFAKLNPPLGIDCFPSRTTNRHQTHSSLSLSHSDRIFRRFLGLAYQVTTAITSTSTTRDCGSHLTTAYVGAERSLRALKRSIGFRRATRDALWSCDMQETGRLGSGESGPWYSLRRRRDGPTGLAASARTAFENDEEVQSSHALWSRPSLISTFGAWACSNAPRRFDTSSLTPEPSEAMRARYIVWEMRRGWYTLDRDVPREFEPPERPLRLFLDEVEPPEARARASSVISWRERTAGEQFLNEGFFAHPPTAGGVRGFARLYCLCLHVWRRERGKGGGVRSRYDGPPPVAFFGKCETRGSIPPLGWGWWEKGMGWEERFQADLALLFCFALMEGARGGGLRRPTQGAWREGGAISRVHLVFLSILAVARRGECISYVFTPTSSRAES</sequence>
<accession>D8Q1F1</accession>
<dbReference type="VEuPathDB" id="FungiDB:SCHCODRAFT_02495231"/>
<dbReference type="RefSeq" id="XP_003033399.1">
    <property type="nucleotide sequence ID" value="XM_003033353.1"/>
</dbReference>
<dbReference type="HOGENOM" id="CLU_484100_0_0_1"/>
<reference evidence="1 2" key="1">
    <citation type="journal article" date="2010" name="Nat. Biotechnol.">
        <title>Genome sequence of the model mushroom Schizophyllum commune.</title>
        <authorList>
            <person name="Ohm R.A."/>
            <person name="de Jong J.F."/>
            <person name="Lugones L.G."/>
            <person name="Aerts A."/>
            <person name="Kothe E."/>
            <person name="Stajich J.E."/>
            <person name="de Vries R.P."/>
            <person name="Record E."/>
            <person name="Levasseur A."/>
            <person name="Baker S.E."/>
            <person name="Bartholomew K.A."/>
            <person name="Coutinho P.M."/>
            <person name="Erdmann S."/>
            <person name="Fowler T.J."/>
            <person name="Gathman A.C."/>
            <person name="Lombard V."/>
            <person name="Henrissat B."/>
            <person name="Knabe N."/>
            <person name="Kuees U."/>
            <person name="Lilly W.W."/>
            <person name="Lindquist E."/>
            <person name="Lucas S."/>
            <person name="Magnuson J.K."/>
            <person name="Piumi F."/>
            <person name="Raudaskoski M."/>
            <person name="Salamov A."/>
            <person name="Schmutz J."/>
            <person name="Schwarze F.W.M.R."/>
            <person name="vanKuyk P.A."/>
            <person name="Horton J.S."/>
            <person name="Grigoriev I.V."/>
            <person name="Woesten H.A.B."/>
        </authorList>
    </citation>
    <scope>NUCLEOTIDE SEQUENCE [LARGE SCALE GENOMIC DNA]</scope>
    <source>
        <strain evidence="2">H4-8 / FGSC 9210</strain>
    </source>
</reference>
<dbReference type="EMBL" id="GL377305">
    <property type="protein sequence ID" value="EFI98496.1"/>
    <property type="molecule type" value="Genomic_DNA"/>
</dbReference>
<dbReference type="GeneID" id="9595931"/>
<proteinExistence type="predicted"/>
<evidence type="ECO:0000313" key="2">
    <source>
        <dbReference type="Proteomes" id="UP000007431"/>
    </source>
</evidence>
<name>D8Q1F1_SCHCM</name>
<dbReference type="AlphaFoldDB" id="D8Q1F1"/>
<protein>
    <submittedName>
        <fullName evidence="1">Uncharacterized protein</fullName>
    </submittedName>
</protein>
<dbReference type="InParanoid" id="D8Q1F1"/>
<organism evidence="2">
    <name type="scientific">Schizophyllum commune (strain H4-8 / FGSC 9210)</name>
    <name type="common">Split gill fungus</name>
    <dbReference type="NCBI Taxonomy" id="578458"/>
    <lineage>
        <taxon>Eukaryota</taxon>
        <taxon>Fungi</taxon>
        <taxon>Dikarya</taxon>
        <taxon>Basidiomycota</taxon>
        <taxon>Agaricomycotina</taxon>
        <taxon>Agaricomycetes</taxon>
        <taxon>Agaricomycetidae</taxon>
        <taxon>Agaricales</taxon>
        <taxon>Schizophyllaceae</taxon>
        <taxon>Schizophyllum</taxon>
    </lineage>
</organism>
<dbReference type="KEGG" id="scm:SCHCO_02496504"/>
<evidence type="ECO:0000313" key="1">
    <source>
        <dbReference type="EMBL" id="EFI98496.1"/>
    </source>
</evidence>
<gene>
    <name evidence="1" type="ORF">SCHCODRAFT_234309</name>
</gene>
<dbReference type="VEuPathDB" id="FungiDB:SCHCODRAFT_02496504"/>
<dbReference type="Proteomes" id="UP000007431">
    <property type="component" value="Unassembled WGS sequence"/>
</dbReference>